<dbReference type="AlphaFoldDB" id="A0A2C8FF67"/>
<reference evidence="2" key="1">
    <citation type="submission" date="2017-09" db="EMBL/GenBank/DDBJ databases">
        <authorList>
            <person name="Regsiter A."/>
            <person name="William W."/>
        </authorList>
    </citation>
    <scope>NUCLEOTIDE SEQUENCE [LARGE SCALE GENOMIC DNA]</scope>
    <source>
        <strain evidence="2">500-1</strain>
    </source>
</reference>
<dbReference type="KEGG" id="pprf:DPRO_3622"/>
<gene>
    <name evidence="1" type="ORF">DPRO_3622</name>
</gene>
<dbReference type="InterPro" id="IPR019694">
    <property type="entry name" value="Phage_HP1_Orf23"/>
</dbReference>
<dbReference type="Proteomes" id="UP000219215">
    <property type="component" value="Chromosome DPRO"/>
</dbReference>
<name>A0A2C8FF67_9BACT</name>
<evidence type="ECO:0000313" key="1">
    <source>
        <dbReference type="EMBL" id="SOB60538.1"/>
    </source>
</evidence>
<protein>
    <recommendedName>
        <fullName evidence="3">Phage tail protein</fullName>
    </recommendedName>
</protein>
<dbReference type="Pfam" id="PF10758">
    <property type="entry name" value="DUF2586"/>
    <property type="match status" value="1"/>
</dbReference>
<accession>A0A2C8FF67</accession>
<evidence type="ECO:0008006" key="3">
    <source>
        <dbReference type="Google" id="ProtNLM"/>
    </source>
</evidence>
<keyword evidence="2" id="KW-1185">Reference proteome</keyword>
<dbReference type="EMBL" id="LT907975">
    <property type="protein sequence ID" value="SOB60538.1"/>
    <property type="molecule type" value="Genomic_DNA"/>
</dbReference>
<dbReference type="OrthoDB" id="5444719at2"/>
<evidence type="ECO:0000313" key="2">
    <source>
        <dbReference type="Proteomes" id="UP000219215"/>
    </source>
</evidence>
<organism evidence="1 2">
    <name type="scientific">Pseudodesulfovibrio profundus</name>
    <dbReference type="NCBI Taxonomy" id="57320"/>
    <lineage>
        <taxon>Bacteria</taxon>
        <taxon>Pseudomonadati</taxon>
        <taxon>Thermodesulfobacteriota</taxon>
        <taxon>Desulfovibrionia</taxon>
        <taxon>Desulfovibrionales</taxon>
        <taxon>Desulfovibrionaceae</taxon>
    </lineage>
</organism>
<dbReference type="RefSeq" id="WP_097013243.1">
    <property type="nucleotide sequence ID" value="NZ_LT907975.1"/>
</dbReference>
<sequence>MALGSVDVNKENLKQGDIADVERFFIYVGLGAGTNEGKLLSVSNDTDLDVALGSADSNLKTQLDAARKNAGENWFAAVYPLDGVATWDVAVDYIMTQMSCEAFVLTDAVASAADIESMQAKAVEIEGQYGRPIIFIPTCAAIDPLTESWPDFVSSRNAILNGIAADQVNPVATIWDDDQGVYCGRLCNRAVTVADSPMRVETGPVVGVRSIKPVDNADVEVSMAQLKALDTGRWSVPQWYPDYPGVYFGDGNVLDVPGGDFQVIENLRVTHKAMRKVRALAIAKVADRKLNSTPASIGYHESYFMRPLREMSKSVEIMGITFPGEVQPPKEGDIVISWATKTKVSIYMVARPYNCPKEIKCHIMLDLTNYAE</sequence>
<proteinExistence type="predicted"/>